<dbReference type="InterPro" id="IPR002477">
    <property type="entry name" value="Peptidoglycan-bd-like"/>
</dbReference>
<feature type="domain" description="Peptidoglycan binding-like" evidence="1">
    <location>
        <begin position="165"/>
        <end position="211"/>
    </location>
</feature>
<name>A0A540WVP2_9BACT</name>
<evidence type="ECO:0000313" key="3">
    <source>
        <dbReference type="Proteomes" id="UP000315369"/>
    </source>
</evidence>
<dbReference type="InterPro" id="IPR036365">
    <property type="entry name" value="PGBD-like_sf"/>
</dbReference>
<evidence type="ECO:0000259" key="1">
    <source>
        <dbReference type="Pfam" id="PF01471"/>
    </source>
</evidence>
<comment type="caution">
    <text evidence="2">The sequence shown here is derived from an EMBL/GenBank/DDBJ whole genome shotgun (WGS) entry which is preliminary data.</text>
</comment>
<sequence>MVNRLNPGTHHTVREGESVESIAYESGHVGRTLWNHAENEPLRKEGRDPNALAEGDVLYIPPFREKKVTVRTGAVHKFTRRGVPSVLRFLPLVFGQPMPRTPFTVVVEGKELQGKTTDRGLVECFIRPDAPRATVYLGEEPFLLTYELDLRMLAPVETPHGTLTRLRNLGLHDGPIDNPPADVLEGALRRFQEQQGLPTTGELDARTRETLLARHGR</sequence>
<dbReference type="InterPro" id="IPR036366">
    <property type="entry name" value="PGBDSf"/>
</dbReference>
<dbReference type="RefSeq" id="WP_141645201.1">
    <property type="nucleotide sequence ID" value="NZ_VIFM01000113.1"/>
</dbReference>
<dbReference type="AlphaFoldDB" id="A0A540WVP2"/>
<dbReference type="OrthoDB" id="5512387at2"/>
<accession>A0A540WVP2</accession>
<protein>
    <submittedName>
        <fullName evidence="2">Peptidoglycan-binding protein</fullName>
    </submittedName>
</protein>
<gene>
    <name evidence="2" type="ORF">FJV41_25760</name>
</gene>
<organism evidence="2 3">
    <name type="scientific">Myxococcus llanfairpwllgwyngyllgogerychwyrndrobwllllantysiliogogogochensis</name>
    <dbReference type="NCBI Taxonomy" id="2590453"/>
    <lineage>
        <taxon>Bacteria</taxon>
        <taxon>Pseudomonadati</taxon>
        <taxon>Myxococcota</taxon>
        <taxon>Myxococcia</taxon>
        <taxon>Myxococcales</taxon>
        <taxon>Cystobacterineae</taxon>
        <taxon>Myxococcaceae</taxon>
        <taxon>Myxococcus</taxon>
    </lineage>
</organism>
<dbReference type="Pfam" id="PF01471">
    <property type="entry name" value="PG_binding_1"/>
    <property type="match status" value="1"/>
</dbReference>
<dbReference type="Proteomes" id="UP000315369">
    <property type="component" value="Unassembled WGS sequence"/>
</dbReference>
<evidence type="ECO:0000313" key="2">
    <source>
        <dbReference type="EMBL" id="TQF13079.1"/>
    </source>
</evidence>
<dbReference type="Gene3D" id="1.10.101.10">
    <property type="entry name" value="PGBD-like superfamily/PGBD"/>
    <property type="match status" value="1"/>
</dbReference>
<dbReference type="EMBL" id="VIFM01000113">
    <property type="protein sequence ID" value="TQF13079.1"/>
    <property type="molecule type" value="Genomic_DNA"/>
</dbReference>
<reference evidence="2 3" key="1">
    <citation type="submission" date="2019-06" db="EMBL/GenBank/DDBJ databases">
        <authorList>
            <person name="Livingstone P."/>
            <person name="Whitworth D."/>
        </authorList>
    </citation>
    <scope>NUCLEOTIDE SEQUENCE [LARGE SCALE GENOMIC DNA]</scope>
    <source>
        <strain evidence="2 3">AM401</strain>
    </source>
</reference>
<dbReference type="SUPFAM" id="SSF47090">
    <property type="entry name" value="PGBD-like"/>
    <property type="match status" value="1"/>
</dbReference>
<keyword evidence="3" id="KW-1185">Reference proteome</keyword>
<proteinExistence type="predicted"/>